<reference evidence="2 3" key="1">
    <citation type="journal article" date="2019" name="Sci. Rep.">
        <title>Orb-weaving spider Araneus ventricosus genome elucidates the spidroin gene catalogue.</title>
        <authorList>
            <person name="Kono N."/>
            <person name="Nakamura H."/>
            <person name="Ohtoshi R."/>
            <person name="Moran D.A.P."/>
            <person name="Shinohara A."/>
            <person name="Yoshida Y."/>
            <person name="Fujiwara M."/>
            <person name="Mori M."/>
            <person name="Tomita M."/>
            <person name="Arakawa K."/>
        </authorList>
    </citation>
    <scope>NUCLEOTIDE SEQUENCE [LARGE SCALE GENOMIC DNA]</scope>
</reference>
<sequence length="31" mass="3541">MPIRPTRKDVRPGMGRQGRNSTRAPQRGHVK</sequence>
<feature type="compositionally biased region" description="Basic and acidic residues" evidence="1">
    <location>
        <begin position="1"/>
        <end position="11"/>
    </location>
</feature>
<evidence type="ECO:0000313" key="2">
    <source>
        <dbReference type="EMBL" id="GBM64464.1"/>
    </source>
</evidence>
<organism evidence="2 3">
    <name type="scientific">Araneus ventricosus</name>
    <name type="common">Orbweaver spider</name>
    <name type="synonym">Epeira ventricosa</name>
    <dbReference type="NCBI Taxonomy" id="182803"/>
    <lineage>
        <taxon>Eukaryota</taxon>
        <taxon>Metazoa</taxon>
        <taxon>Ecdysozoa</taxon>
        <taxon>Arthropoda</taxon>
        <taxon>Chelicerata</taxon>
        <taxon>Arachnida</taxon>
        <taxon>Araneae</taxon>
        <taxon>Araneomorphae</taxon>
        <taxon>Entelegynae</taxon>
        <taxon>Araneoidea</taxon>
        <taxon>Araneidae</taxon>
        <taxon>Araneus</taxon>
    </lineage>
</organism>
<evidence type="ECO:0000256" key="1">
    <source>
        <dbReference type="SAM" id="MobiDB-lite"/>
    </source>
</evidence>
<feature type="non-terminal residue" evidence="2">
    <location>
        <position position="31"/>
    </location>
</feature>
<evidence type="ECO:0000313" key="3">
    <source>
        <dbReference type="Proteomes" id="UP000499080"/>
    </source>
</evidence>
<accession>A0A4Y2HGH5</accession>
<comment type="caution">
    <text evidence="2">The sequence shown here is derived from an EMBL/GenBank/DDBJ whole genome shotgun (WGS) entry which is preliminary data.</text>
</comment>
<dbReference type="Proteomes" id="UP000499080">
    <property type="component" value="Unassembled WGS sequence"/>
</dbReference>
<gene>
    <name evidence="2" type="ORF">AVEN_17827_1</name>
</gene>
<feature type="region of interest" description="Disordered" evidence="1">
    <location>
        <begin position="1"/>
        <end position="31"/>
    </location>
</feature>
<proteinExistence type="predicted"/>
<protein>
    <submittedName>
        <fullName evidence="2">Uncharacterized protein</fullName>
    </submittedName>
</protein>
<name>A0A4Y2HGH5_ARAVE</name>
<keyword evidence="3" id="KW-1185">Reference proteome</keyword>
<dbReference type="AlphaFoldDB" id="A0A4Y2HGH5"/>
<dbReference type="EMBL" id="BGPR01181660">
    <property type="protein sequence ID" value="GBM64464.1"/>
    <property type="molecule type" value="Genomic_DNA"/>
</dbReference>